<sequence length="45" mass="5259">MLGTWKMDNTAFKDQFNQPIDLFDRPLATELMTAIIFTVCERKHA</sequence>
<protein>
    <submittedName>
        <fullName evidence="1">15349_t:CDS:1</fullName>
    </submittedName>
</protein>
<name>A0A9N9BYK6_FUNMO</name>
<dbReference type="EMBL" id="CAJVPP010002036">
    <property type="protein sequence ID" value="CAG8584396.1"/>
    <property type="molecule type" value="Genomic_DNA"/>
</dbReference>
<accession>A0A9N9BYK6</accession>
<proteinExistence type="predicted"/>
<gene>
    <name evidence="1" type="ORF">FMOSSE_LOCUS8112</name>
</gene>
<dbReference type="AlphaFoldDB" id="A0A9N9BYK6"/>
<keyword evidence="2" id="KW-1185">Reference proteome</keyword>
<comment type="caution">
    <text evidence="1">The sequence shown here is derived from an EMBL/GenBank/DDBJ whole genome shotgun (WGS) entry which is preliminary data.</text>
</comment>
<evidence type="ECO:0000313" key="1">
    <source>
        <dbReference type="EMBL" id="CAG8584396.1"/>
    </source>
</evidence>
<organism evidence="1 2">
    <name type="scientific">Funneliformis mosseae</name>
    <name type="common">Endomycorrhizal fungus</name>
    <name type="synonym">Glomus mosseae</name>
    <dbReference type="NCBI Taxonomy" id="27381"/>
    <lineage>
        <taxon>Eukaryota</taxon>
        <taxon>Fungi</taxon>
        <taxon>Fungi incertae sedis</taxon>
        <taxon>Mucoromycota</taxon>
        <taxon>Glomeromycotina</taxon>
        <taxon>Glomeromycetes</taxon>
        <taxon>Glomerales</taxon>
        <taxon>Glomeraceae</taxon>
        <taxon>Funneliformis</taxon>
    </lineage>
</organism>
<feature type="non-terminal residue" evidence="1">
    <location>
        <position position="45"/>
    </location>
</feature>
<dbReference type="Proteomes" id="UP000789375">
    <property type="component" value="Unassembled WGS sequence"/>
</dbReference>
<reference evidence="1" key="1">
    <citation type="submission" date="2021-06" db="EMBL/GenBank/DDBJ databases">
        <authorList>
            <person name="Kallberg Y."/>
            <person name="Tangrot J."/>
            <person name="Rosling A."/>
        </authorList>
    </citation>
    <scope>NUCLEOTIDE SEQUENCE</scope>
    <source>
        <strain evidence="1">87-6 pot B 2015</strain>
    </source>
</reference>
<evidence type="ECO:0000313" key="2">
    <source>
        <dbReference type="Proteomes" id="UP000789375"/>
    </source>
</evidence>